<dbReference type="KEGG" id="ole:K0B96_03520"/>
<keyword evidence="2" id="KW-0472">Membrane</keyword>
<dbReference type="Gene3D" id="1.25.40.10">
    <property type="entry name" value="Tetratricopeptide repeat domain"/>
    <property type="match status" value="1"/>
</dbReference>
<evidence type="ECO:0000256" key="2">
    <source>
        <dbReference type="SAM" id="Phobius"/>
    </source>
</evidence>
<reference evidence="3" key="1">
    <citation type="submission" date="2021-08" db="EMBL/GenBank/DDBJ databases">
        <title>Genome of a novel bacterium of the phylum Verrucomicrobia, Oleiharenicola sp. KSB-15.</title>
        <authorList>
            <person name="Chung J.-H."/>
            <person name="Ahn J.-H."/>
            <person name="Yoon Y."/>
            <person name="Kim D.-Y."/>
            <person name="An S.-H."/>
            <person name="Park I."/>
            <person name="Yeon J."/>
        </authorList>
    </citation>
    <scope>NUCLEOTIDE SEQUENCE</scope>
    <source>
        <strain evidence="3">KSB-15</strain>
    </source>
</reference>
<feature type="region of interest" description="Disordered" evidence="1">
    <location>
        <begin position="691"/>
        <end position="711"/>
    </location>
</feature>
<dbReference type="SUPFAM" id="SSF48452">
    <property type="entry name" value="TPR-like"/>
    <property type="match status" value="1"/>
</dbReference>
<keyword evidence="2" id="KW-0812">Transmembrane</keyword>
<evidence type="ECO:0000256" key="1">
    <source>
        <dbReference type="SAM" id="MobiDB-lite"/>
    </source>
</evidence>
<accession>A0A8F9TXA9</accession>
<dbReference type="RefSeq" id="WP_220163911.1">
    <property type="nucleotide sequence ID" value="NZ_CP080507.1"/>
</dbReference>
<dbReference type="AlphaFoldDB" id="A0A8F9TXA9"/>
<name>A0A8F9TXA9_9BACT</name>
<evidence type="ECO:0000313" key="4">
    <source>
        <dbReference type="Proteomes" id="UP000825051"/>
    </source>
</evidence>
<gene>
    <name evidence="3" type="ORF">K0B96_03520</name>
</gene>
<evidence type="ECO:0000313" key="3">
    <source>
        <dbReference type="EMBL" id="QYM79701.1"/>
    </source>
</evidence>
<dbReference type="InterPro" id="IPR011990">
    <property type="entry name" value="TPR-like_helical_dom_sf"/>
</dbReference>
<feature type="compositionally biased region" description="Low complexity" evidence="1">
    <location>
        <begin position="539"/>
        <end position="550"/>
    </location>
</feature>
<feature type="region of interest" description="Disordered" evidence="1">
    <location>
        <begin position="531"/>
        <end position="550"/>
    </location>
</feature>
<feature type="transmembrane region" description="Helical" evidence="2">
    <location>
        <begin position="47"/>
        <end position="69"/>
    </location>
</feature>
<sequence>MKIRFRLVWNKHSHHDRRARGFKGLARVIEDESTAGHYKTLWLDARALLKIAGAAALALWFGGAGLLYAQLRSQPFNRVRYTDLVLPWHWTQIRDLRGQGYIAAGFDALAHQKLDQAMFDFRHGLSRHPDAPDARLALAQVYARYGYYRGVRDIMLPQLDRSRPPTDFIHFLVQTSARFDDHATVLSVCDRLLPGTARDPAEHTWILEQKARALIALERYADAQAVLDEAGVNSSLNWRSLHVQAQLGLGHGAALEKEVRAWSSTALPTDFQLQILSVVLSRRGDVAGLTKTIESLQQRHPTEPAVWTEAIGLYSRAGARDAAWLTLQDALRRFDGNPTSADRLAQAALDSGHPDLVALCVEDSRGLGRSVINPLTDLTVTYLKVGDLGAANDTFKQLLTEDQKILDNQANLPAGDAGLTARTLGGPGFGGARGVAAAPPVPLTPVIRDWLQTLLGALAMPADDRAEAHCSVLQQGNLGLTAFTSSAESLAQAGHWPAVAAVARTGLVRFPGSTRLTRWSDTAADKIAALPAPTPSALPAPADGSAPPAADPTIGAGAVAAAQLLLAAPAAPASVYAALTPTEFLAKLDAAAQRQAWPQVQAMIRDVRAENPSWLAQTQSDIAWREVRCALELQDPLSAAIFVAQQLHLRPLEAPRALTIARETLAHGDRDTARRLAEAIVNSVPQFKPGQSFLQELRQPPAPAAPSEKRG</sequence>
<protein>
    <recommendedName>
        <fullName evidence="5">Tetratricopeptide repeat protein</fullName>
    </recommendedName>
</protein>
<evidence type="ECO:0008006" key="5">
    <source>
        <dbReference type="Google" id="ProtNLM"/>
    </source>
</evidence>
<keyword evidence="2" id="KW-1133">Transmembrane helix</keyword>
<keyword evidence="4" id="KW-1185">Reference proteome</keyword>
<organism evidence="3 4">
    <name type="scientific">Horticoccus luteus</name>
    <dbReference type="NCBI Taxonomy" id="2862869"/>
    <lineage>
        <taxon>Bacteria</taxon>
        <taxon>Pseudomonadati</taxon>
        <taxon>Verrucomicrobiota</taxon>
        <taxon>Opitutia</taxon>
        <taxon>Opitutales</taxon>
        <taxon>Opitutaceae</taxon>
        <taxon>Horticoccus</taxon>
    </lineage>
</organism>
<dbReference type="EMBL" id="CP080507">
    <property type="protein sequence ID" value="QYM79701.1"/>
    <property type="molecule type" value="Genomic_DNA"/>
</dbReference>
<dbReference type="Proteomes" id="UP000825051">
    <property type="component" value="Chromosome"/>
</dbReference>
<proteinExistence type="predicted"/>